<feature type="transmembrane region" description="Helical" evidence="7">
    <location>
        <begin position="115"/>
        <end position="145"/>
    </location>
</feature>
<comment type="subcellular location">
    <subcellularLocation>
        <location evidence="1">Cell membrane</location>
        <topology evidence="1">Multi-pass membrane protein</topology>
    </subcellularLocation>
</comment>
<evidence type="ECO:0000313" key="10">
    <source>
        <dbReference type="Proteomes" id="UP000600026"/>
    </source>
</evidence>
<accession>A0A919LF07</accession>
<dbReference type="SUPFAM" id="SSF48317">
    <property type="entry name" value="Acid phosphatase/Vanadium-dependent haloperoxidase"/>
    <property type="match status" value="1"/>
</dbReference>
<dbReference type="AlphaFoldDB" id="A0A919LF07"/>
<dbReference type="GO" id="GO:0005886">
    <property type="term" value="C:plasma membrane"/>
    <property type="evidence" value="ECO:0007669"/>
    <property type="project" value="UniProtKB-SubCell"/>
</dbReference>
<gene>
    <name evidence="9" type="ORF">Sxan_63640</name>
</gene>
<proteinExistence type="predicted"/>
<dbReference type="PANTHER" id="PTHR14969:SF62">
    <property type="entry name" value="DECAPRENYLPHOSPHORYL-5-PHOSPHORIBOSE PHOSPHATASE RV3807C-RELATED"/>
    <property type="match status" value="1"/>
</dbReference>
<evidence type="ECO:0000256" key="4">
    <source>
        <dbReference type="ARBA" id="ARBA00022801"/>
    </source>
</evidence>
<reference evidence="9" key="1">
    <citation type="submission" date="2020-09" db="EMBL/GenBank/DDBJ databases">
        <title>Whole genome shotgun sequence of Streptomyces xanthophaeus NBRC 12829.</title>
        <authorList>
            <person name="Komaki H."/>
            <person name="Tamura T."/>
        </authorList>
    </citation>
    <scope>NUCLEOTIDE SEQUENCE</scope>
    <source>
        <strain evidence="9">NBRC 12829</strain>
    </source>
</reference>
<dbReference type="InterPro" id="IPR000326">
    <property type="entry name" value="PAP2/HPO"/>
</dbReference>
<dbReference type="Proteomes" id="UP000600026">
    <property type="component" value="Unassembled WGS sequence"/>
</dbReference>
<dbReference type="Pfam" id="PF01569">
    <property type="entry name" value="PAP2"/>
    <property type="match status" value="1"/>
</dbReference>
<organism evidence="9 10">
    <name type="scientific">Streptomyces xanthophaeus</name>
    <dbReference type="NCBI Taxonomy" id="67385"/>
    <lineage>
        <taxon>Bacteria</taxon>
        <taxon>Bacillati</taxon>
        <taxon>Actinomycetota</taxon>
        <taxon>Actinomycetes</taxon>
        <taxon>Kitasatosporales</taxon>
        <taxon>Streptomycetaceae</taxon>
        <taxon>Streptomyces</taxon>
    </lineage>
</organism>
<feature type="domain" description="Phosphatidic acid phosphatase type 2/haloperoxidase" evidence="8">
    <location>
        <begin position="61"/>
        <end position="172"/>
    </location>
</feature>
<evidence type="ECO:0000256" key="3">
    <source>
        <dbReference type="ARBA" id="ARBA00022692"/>
    </source>
</evidence>
<keyword evidence="4" id="KW-0378">Hydrolase</keyword>
<dbReference type="EMBL" id="BNEE01000006">
    <property type="protein sequence ID" value="GHI89000.1"/>
    <property type="molecule type" value="Genomic_DNA"/>
</dbReference>
<keyword evidence="6 7" id="KW-0472">Membrane</keyword>
<evidence type="ECO:0000256" key="2">
    <source>
        <dbReference type="ARBA" id="ARBA00022475"/>
    </source>
</evidence>
<dbReference type="SMART" id="SM00014">
    <property type="entry name" value="acidPPc"/>
    <property type="match status" value="1"/>
</dbReference>
<evidence type="ECO:0000313" key="9">
    <source>
        <dbReference type="EMBL" id="GHI89000.1"/>
    </source>
</evidence>
<protein>
    <submittedName>
        <fullName evidence="9">Phosphatase PAP2 family protein</fullName>
    </submittedName>
</protein>
<evidence type="ECO:0000256" key="7">
    <source>
        <dbReference type="SAM" id="Phobius"/>
    </source>
</evidence>
<comment type="caution">
    <text evidence="9">The sequence shown here is derived from an EMBL/GenBank/DDBJ whole genome shotgun (WGS) entry which is preliminary data.</text>
</comment>
<evidence type="ECO:0000256" key="1">
    <source>
        <dbReference type="ARBA" id="ARBA00004651"/>
    </source>
</evidence>
<keyword evidence="5 7" id="KW-1133">Transmembrane helix</keyword>
<evidence type="ECO:0000256" key="6">
    <source>
        <dbReference type="ARBA" id="ARBA00023136"/>
    </source>
</evidence>
<name>A0A919LF07_9ACTN</name>
<dbReference type="Gene3D" id="1.20.144.10">
    <property type="entry name" value="Phosphatidic acid phosphatase type 2/haloperoxidase"/>
    <property type="match status" value="1"/>
</dbReference>
<dbReference type="GO" id="GO:0016787">
    <property type="term" value="F:hydrolase activity"/>
    <property type="evidence" value="ECO:0007669"/>
    <property type="project" value="UniProtKB-KW"/>
</dbReference>
<keyword evidence="2" id="KW-1003">Cell membrane</keyword>
<sequence length="206" mass="21439">MTMNSSGLYRDITDFAHTAPPWVQSAFEVWTEYGLLLFGALFISVWWRARTRRSPRVMALAVLAPLATAVGYVVSESLKSVVDEERPCRAVAGAAAPLIACPATGDWSFPSNHSAIAGAAAVALALAVRGLALLAVPLALLMAFSRVFVGVHYPHDVGVGLLLGGAVAALVVLALTGPISTITAAMRASGMRAAVWFTGPGPARQG</sequence>
<feature type="transmembrane region" description="Helical" evidence="7">
    <location>
        <begin position="30"/>
        <end position="49"/>
    </location>
</feature>
<feature type="transmembrane region" description="Helical" evidence="7">
    <location>
        <begin position="157"/>
        <end position="179"/>
    </location>
</feature>
<keyword evidence="3 7" id="KW-0812">Transmembrane</keyword>
<dbReference type="PANTHER" id="PTHR14969">
    <property type="entry name" value="SPHINGOSINE-1-PHOSPHATE PHOSPHOHYDROLASE"/>
    <property type="match status" value="1"/>
</dbReference>
<dbReference type="InterPro" id="IPR036938">
    <property type="entry name" value="PAP2/HPO_sf"/>
</dbReference>
<evidence type="ECO:0000256" key="5">
    <source>
        <dbReference type="ARBA" id="ARBA00022989"/>
    </source>
</evidence>
<evidence type="ECO:0000259" key="8">
    <source>
        <dbReference type="SMART" id="SM00014"/>
    </source>
</evidence>
<keyword evidence="10" id="KW-1185">Reference proteome</keyword>